<keyword evidence="3" id="KW-0808">Transferase</keyword>
<dbReference type="InterPro" id="IPR043519">
    <property type="entry name" value="NT_sf"/>
</dbReference>
<reference evidence="3" key="2">
    <citation type="submission" date="2019-08" db="EMBL/GenBank/DDBJ databases">
        <authorList>
            <person name="Im W.-T."/>
        </authorList>
    </citation>
    <scope>NUCLEOTIDE SEQUENCE</scope>
    <source>
        <strain evidence="3">NF 2-5-3</strain>
    </source>
</reference>
<dbReference type="AlphaFoldDB" id="A0A5C6VJ52"/>
<evidence type="ECO:0000259" key="1">
    <source>
        <dbReference type="Pfam" id="PF18765"/>
    </source>
</evidence>
<reference evidence="2 5" key="3">
    <citation type="submission" date="2024-01" db="EMBL/GenBank/DDBJ databases">
        <title>The diversity of rhizobia nodulating Mimosa spp. in eleven states of Brazil covering several biomes is determined by host plant, location, and edaphic factors.</title>
        <authorList>
            <person name="Rouws L."/>
            <person name="Barauna A."/>
            <person name="Beukes C."/>
            <person name="De Faria S.M."/>
            <person name="Gross E."/>
            <person name="Dos Reis Junior F.B."/>
            <person name="Simon M."/>
            <person name="Maluk M."/>
            <person name="Odee D.W."/>
            <person name="Kenicer G."/>
            <person name="Young J.P.W."/>
            <person name="Reis V.M."/>
            <person name="Zilli J."/>
            <person name="James E.K."/>
        </authorList>
    </citation>
    <scope>NUCLEOTIDE SEQUENCE [LARGE SCALE GENOMIC DNA]</scope>
    <source>
        <strain evidence="2 5">JPY530</strain>
    </source>
</reference>
<dbReference type="InterPro" id="IPR041633">
    <property type="entry name" value="Polbeta"/>
</dbReference>
<gene>
    <name evidence="3" type="ORF">FRZ40_29945</name>
    <name evidence="2" type="ORF">V4C56_32250</name>
</gene>
<comment type="caution">
    <text evidence="3">The sequence shown here is derived from an EMBL/GenBank/DDBJ whole genome shotgun (WGS) entry which is preliminary data.</text>
</comment>
<proteinExistence type="predicted"/>
<protein>
    <submittedName>
        <fullName evidence="3">Nucleotidyltransferase domain-containing protein</fullName>
        <ecNumber evidence="2">2.7.7.-</ecNumber>
    </submittedName>
</protein>
<dbReference type="CDD" id="cd05403">
    <property type="entry name" value="NT_KNTase_like"/>
    <property type="match status" value="1"/>
</dbReference>
<dbReference type="EMBL" id="VOQS01000003">
    <property type="protein sequence ID" value="TXC84496.1"/>
    <property type="molecule type" value="Genomic_DNA"/>
</dbReference>
<accession>A0A5C6VJ52</accession>
<feature type="domain" description="Polymerase beta nucleotidyltransferase" evidence="1">
    <location>
        <begin position="15"/>
        <end position="106"/>
    </location>
</feature>
<dbReference type="Proteomes" id="UP001481677">
    <property type="component" value="Unassembled WGS sequence"/>
</dbReference>
<dbReference type="Gene3D" id="3.30.460.10">
    <property type="entry name" value="Beta Polymerase, domain 2"/>
    <property type="match status" value="1"/>
</dbReference>
<dbReference type="GO" id="GO:0016779">
    <property type="term" value="F:nucleotidyltransferase activity"/>
    <property type="evidence" value="ECO:0007669"/>
    <property type="project" value="UniProtKB-KW"/>
</dbReference>
<evidence type="ECO:0000313" key="2">
    <source>
        <dbReference type="EMBL" id="MEM5344283.1"/>
    </source>
</evidence>
<dbReference type="SUPFAM" id="SSF81301">
    <property type="entry name" value="Nucleotidyltransferase"/>
    <property type="match status" value="1"/>
</dbReference>
<dbReference type="Pfam" id="PF18765">
    <property type="entry name" value="Polbeta"/>
    <property type="match status" value="1"/>
</dbReference>
<evidence type="ECO:0000313" key="5">
    <source>
        <dbReference type="Proteomes" id="UP001481677"/>
    </source>
</evidence>
<dbReference type="EMBL" id="JAZHGA010000032">
    <property type="protein sequence ID" value="MEM5344283.1"/>
    <property type="molecule type" value="Genomic_DNA"/>
</dbReference>
<name>A0A5C6VJ52_9BURK</name>
<evidence type="ECO:0000313" key="3">
    <source>
        <dbReference type="EMBL" id="TXC84496.1"/>
    </source>
</evidence>
<keyword evidence="2" id="KW-0548">Nucleotidyltransferase</keyword>
<dbReference type="Proteomes" id="UP000321776">
    <property type="component" value="Unassembled WGS sequence"/>
</dbReference>
<sequence>MDINEIRDVVLAWAKTEELLLKVWLFGSRVRGTERSDSDIDIAVEVQTLAGDSSAWTTFMFEKPRLQKAIEALLPMEVQLEWYGGPEETPTIHAALFERSMLIYERA</sequence>
<organism evidence="3 4">
    <name type="scientific">Paraburkholderia azotifigens</name>
    <dbReference type="NCBI Taxonomy" id="2057004"/>
    <lineage>
        <taxon>Bacteria</taxon>
        <taxon>Pseudomonadati</taxon>
        <taxon>Pseudomonadota</taxon>
        <taxon>Betaproteobacteria</taxon>
        <taxon>Burkholderiales</taxon>
        <taxon>Burkholderiaceae</taxon>
        <taxon>Paraburkholderia</taxon>
    </lineage>
</organism>
<dbReference type="EC" id="2.7.7.-" evidence="2"/>
<evidence type="ECO:0000313" key="4">
    <source>
        <dbReference type="Proteomes" id="UP000321776"/>
    </source>
</evidence>
<keyword evidence="5" id="KW-1185">Reference proteome</keyword>
<dbReference type="RefSeq" id="WP_147236515.1">
    <property type="nucleotide sequence ID" value="NZ_JAZHFZ010000045.1"/>
</dbReference>
<reference evidence="3 4" key="1">
    <citation type="journal article" date="2018" name="Int. J. Syst. Evol. Microbiol.">
        <title>Paraburkholderia azotifigens sp. nov., a nitrogen-fixing bacterium isolated from paddy soil.</title>
        <authorList>
            <person name="Choi G.M."/>
            <person name="Im W.T."/>
        </authorList>
    </citation>
    <scope>NUCLEOTIDE SEQUENCE [LARGE SCALE GENOMIC DNA]</scope>
    <source>
        <strain evidence="3 4">NF 2-5-3</strain>
    </source>
</reference>